<reference evidence="1" key="1">
    <citation type="journal article" date="2020" name="Stud. Mycol.">
        <title>101 Dothideomycetes genomes: a test case for predicting lifestyles and emergence of pathogens.</title>
        <authorList>
            <person name="Haridas S."/>
            <person name="Albert R."/>
            <person name="Binder M."/>
            <person name="Bloem J."/>
            <person name="Labutti K."/>
            <person name="Salamov A."/>
            <person name="Andreopoulos B."/>
            <person name="Baker S."/>
            <person name="Barry K."/>
            <person name="Bills G."/>
            <person name="Bluhm B."/>
            <person name="Cannon C."/>
            <person name="Castanera R."/>
            <person name="Culley D."/>
            <person name="Daum C."/>
            <person name="Ezra D."/>
            <person name="Gonzalez J."/>
            <person name="Henrissat B."/>
            <person name="Kuo A."/>
            <person name="Liang C."/>
            <person name="Lipzen A."/>
            <person name="Lutzoni F."/>
            <person name="Magnuson J."/>
            <person name="Mondo S."/>
            <person name="Nolan M."/>
            <person name="Ohm R."/>
            <person name="Pangilinan J."/>
            <person name="Park H.-J."/>
            <person name="Ramirez L."/>
            <person name="Alfaro M."/>
            <person name="Sun H."/>
            <person name="Tritt A."/>
            <person name="Yoshinaga Y."/>
            <person name="Zwiers L.-H."/>
            <person name="Turgeon B."/>
            <person name="Goodwin S."/>
            <person name="Spatafora J."/>
            <person name="Crous P."/>
            <person name="Grigoriev I."/>
        </authorList>
    </citation>
    <scope>NUCLEOTIDE SEQUENCE</scope>
    <source>
        <strain evidence="1">CBS 260.36</strain>
    </source>
</reference>
<dbReference type="Proteomes" id="UP000799439">
    <property type="component" value="Unassembled WGS sequence"/>
</dbReference>
<proteinExistence type="predicted"/>
<sequence length="110" mass="12409">MASPQNLYHALPRLSVDAGHLMHFMCRHCSALSVKVMRHAMPPVAFRFPSYNAPVLTVRICFSKLPRNYGNPFQPFYSRNRCRNGLSALLMQRVVDAAGKTPMIVSDLMS</sequence>
<comment type="caution">
    <text evidence="1">The sequence shown here is derived from an EMBL/GenBank/DDBJ whole genome shotgun (WGS) entry which is preliminary data.</text>
</comment>
<dbReference type="EMBL" id="ML996083">
    <property type="protein sequence ID" value="KAF2154958.1"/>
    <property type="molecule type" value="Genomic_DNA"/>
</dbReference>
<evidence type="ECO:0000313" key="2">
    <source>
        <dbReference type="Proteomes" id="UP000799439"/>
    </source>
</evidence>
<gene>
    <name evidence="1" type="ORF">K461DRAFT_105047</name>
</gene>
<dbReference type="AlphaFoldDB" id="A0A9P4J3W9"/>
<name>A0A9P4J3W9_9PEZI</name>
<keyword evidence="2" id="KW-1185">Reference proteome</keyword>
<accession>A0A9P4J3W9</accession>
<protein>
    <submittedName>
        <fullName evidence="1">Uncharacterized protein</fullName>
    </submittedName>
</protein>
<organism evidence="1 2">
    <name type="scientific">Myriangium duriaei CBS 260.36</name>
    <dbReference type="NCBI Taxonomy" id="1168546"/>
    <lineage>
        <taxon>Eukaryota</taxon>
        <taxon>Fungi</taxon>
        <taxon>Dikarya</taxon>
        <taxon>Ascomycota</taxon>
        <taxon>Pezizomycotina</taxon>
        <taxon>Dothideomycetes</taxon>
        <taxon>Dothideomycetidae</taxon>
        <taxon>Myriangiales</taxon>
        <taxon>Myriangiaceae</taxon>
        <taxon>Myriangium</taxon>
    </lineage>
</organism>
<evidence type="ECO:0000313" key="1">
    <source>
        <dbReference type="EMBL" id="KAF2154958.1"/>
    </source>
</evidence>